<dbReference type="EMBL" id="VEPZ02000870">
    <property type="protein sequence ID" value="KAE8714471.1"/>
    <property type="molecule type" value="Genomic_DNA"/>
</dbReference>
<dbReference type="AlphaFoldDB" id="A0A6A3BF12"/>
<gene>
    <name evidence="5" type="ORF">F3Y22_tig00110195pilonHSYRG00060</name>
</gene>
<comment type="caution">
    <text evidence="5">The sequence shown here is derived from an EMBL/GenBank/DDBJ whole genome shotgun (WGS) entry which is preliminary data.</text>
</comment>
<dbReference type="InterPro" id="IPR000863">
    <property type="entry name" value="Sulfotransferase_dom"/>
</dbReference>
<dbReference type="PANTHER" id="PTHR11783">
    <property type="entry name" value="SULFOTRANSFERASE SULT"/>
    <property type="match status" value="1"/>
</dbReference>
<proteinExistence type="inferred from homology"/>
<organism evidence="5 6">
    <name type="scientific">Hibiscus syriacus</name>
    <name type="common">Rose of Sharon</name>
    <dbReference type="NCBI Taxonomy" id="106335"/>
    <lineage>
        <taxon>Eukaryota</taxon>
        <taxon>Viridiplantae</taxon>
        <taxon>Streptophyta</taxon>
        <taxon>Embryophyta</taxon>
        <taxon>Tracheophyta</taxon>
        <taxon>Spermatophyta</taxon>
        <taxon>Magnoliopsida</taxon>
        <taxon>eudicotyledons</taxon>
        <taxon>Gunneridae</taxon>
        <taxon>Pentapetalae</taxon>
        <taxon>rosids</taxon>
        <taxon>malvids</taxon>
        <taxon>Malvales</taxon>
        <taxon>Malvaceae</taxon>
        <taxon>Malvoideae</taxon>
        <taxon>Hibiscus</taxon>
    </lineage>
</organism>
<sequence>MPINQGMRSTNNCDFYASLDGGLKAVTYMQRHFQAFDSDVIVSGLQKCGTTWLKALTFSTLYRNQFAKDEHPLLSFNPHPLFRSLESYFYLKNPCPNLENISVYKPRAFSTHLPCASLLASIKDSNCKIVFVCRNPMDMFISLWFFLDKVRDKSKELLPLDEAFDKFFRGIFPFGPFFDHVLGYLKASRENPNKILFLKYEDLKEDIVSQLNHLDVFLGVLFTEEEENEGVVEEIAKICSFDNLKELEVNKKGINESFGIPYKAYFRKGEVGDWSNHLTPAMVERLEKLMQEKLV</sequence>
<name>A0A6A3BF12_HIBSY</name>
<dbReference type="InterPro" id="IPR027417">
    <property type="entry name" value="P-loop_NTPase"/>
</dbReference>
<comment type="similarity">
    <text evidence="1 3">Belongs to the sulfotransferase 1 family.</text>
</comment>
<keyword evidence="2 3" id="KW-0808">Transferase</keyword>
<evidence type="ECO:0000313" key="5">
    <source>
        <dbReference type="EMBL" id="KAE8714471.1"/>
    </source>
</evidence>
<dbReference type="EC" id="2.8.2.-" evidence="3"/>
<dbReference type="Gene3D" id="3.40.50.300">
    <property type="entry name" value="P-loop containing nucleotide triphosphate hydrolases"/>
    <property type="match status" value="1"/>
</dbReference>
<keyword evidence="6" id="KW-1185">Reference proteome</keyword>
<evidence type="ECO:0000256" key="3">
    <source>
        <dbReference type="RuleBase" id="RU361155"/>
    </source>
</evidence>
<dbReference type="GO" id="GO:0008146">
    <property type="term" value="F:sulfotransferase activity"/>
    <property type="evidence" value="ECO:0007669"/>
    <property type="project" value="InterPro"/>
</dbReference>
<evidence type="ECO:0000259" key="4">
    <source>
        <dbReference type="Pfam" id="PF00685"/>
    </source>
</evidence>
<evidence type="ECO:0000256" key="1">
    <source>
        <dbReference type="ARBA" id="ARBA00005771"/>
    </source>
</evidence>
<reference evidence="5" key="1">
    <citation type="submission" date="2019-09" db="EMBL/GenBank/DDBJ databases">
        <title>Draft genome information of white flower Hibiscus syriacus.</title>
        <authorList>
            <person name="Kim Y.-M."/>
        </authorList>
    </citation>
    <scope>NUCLEOTIDE SEQUENCE [LARGE SCALE GENOMIC DNA]</scope>
    <source>
        <strain evidence="5">YM2019G1</strain>
    </source>
</reference>
<dbReference type="Proteomes" id="UP000436088">
    <property type="component" value="Unassembled WGS sequence"/>
</dbReference>
<evidence type="ECO:0000313" key="6">
    <source>
        <dbReference type="Proteomes" id="UP000436088"/>
    </source>
</evidence>
<accession>A0A6A3BF12</accession>
<dbReference type="Pfam" id="PF00685">
    <property type="entry name" value="Sulfotransfer_1"/>
    <property type="match status" value="1"/>
</dbReference>
<feature type="domain" description="Sulfotransferase" evidence="4">
    <location>
        <begin position="37"/>
        <end position="294"/>
    </location>
</feature>
<protein>
    <recommendedName>
        <fullName evidence="3">Sulfotransferase</fullName>
        <ecNumber evidence="3">2.8.2.-</ecNumber>
    </recommendedName>
</protein>
<dbReference type="SUPFAM" id="SSF52540">
    <property type="entry name" value="P-loop containing nucleoside triphosphate hydrolases"/>
    <property type="match status" value="1"/>
</dbReference>
<evidence type="ECO:0000256" key="2">
    <source>
        <dbReference type="ARBA" id="ARBA00022679"/>
    </source>
</evidence>